<dbReference type="EMBL" id="BAAABU010000025">
    <property type="protein sequence ID" value="GAA0256765.1"/>
    <property type="molecule type" value="Genomic_DNA"/>
</dbReference>
<evidence type="ECO:0000313" key="3">
    <source>
        <dbReference type="Proteomes" id="UP001500416"/>
    </source>
</evidence>
<evidence type="ECO:0000256" key="1">
    <source>
        <dbReference type="SAM" id="MobiDB-lite"/>
    </source>
</evidence>
<name>A0ABP3E9P9_9PSEU</name>
<dbReference type="Proteomes" id="UP001500416">
    <property type="component" value="Unassembled WGS sequence"/>
</dbReference>
<organism evidence="2 3">
    <name type="scientific">Saccharothrix mutabilis subsp. mutabilis</name>
    <dbReference type="NCBI Taxonomy" id="66855"/>
    <lineage>
        <taxon>Bacteria</taxon>
        <taxon>Bacillati</taxon>
        <taxon>Actinomycetota</taxon>
        <taxon>Actinomycetes</taxon>
        <taxon>Pseudonocardiales</taxon>
        <taxon>Pseudonocardiaceae</taxon>
        <taxon>Saccharothrix</taxon>
    </lineage>
</organism>
<dbReference type="InterPro" id="IPR021145">
    <property type="entry name" value="Portal_protein_SPP1_Gp6-like"/>
</dbReference>
<keyword evidence="3" id="KW-1185">Reference proteome</keyword>
<feature type="region of interest" description="Disordered" evidence="1">
    <location>
        <begin position="114"/>
        <end position="149"/>
    </location>
</feature>
<dbReference type="RefSeq" id="WP_343938568.1">
    <property type="nucleotide sequence ID" value="NZ_BAAABU010000025.1"/>
</dbReference>
<proteinExistence type="predicted"/>
<protein>
    <submittedName>
        <fullName evidence="2">Uncharacterized protein</fullName>
    </submittedName>
</protein>
<gene>
    <name evidence="2" type="ORF">GCM10010492_67090</name>
</gene>
<comment type="caution">
    <text evidence="2">The sequence shown here is derived from an EMBL/GenBank/DDBJ whole genome shotgun (WGS) entry which is preliminary data.</text>
</comment>
<sequence>MTAFYADEANEWPVYAVERARSWTPSGPRTLYRLYDETSMYFLGAEGDGSLSYVEHRDHNAGVVPVIRFVDEDDLDSDIPGVVEPVIDIQDRLNYSTFLLLMAGSTALTGSVGPPGWSWTRARNRPSGRTGCCTPTAPKPASGRSTSPR</sequence>
<accession>A0ABP3E9P9</accession>
<dbReference type="Pfam" id="PF05133">
    <property type="entry name" value="SPP1_portal"/>
    <property type="match status" value="1"/>
</dbReference>
<evidence type="ECO:0000313" key="2">
    <source>
        <dbReference type="EMBL" id="GAA0256765.1"/>
    </source>
</evidence>
<reference evidence="3" key="1">
    <citation type="journal article" date="2019" name="Int. J. Syst. Evol. Microbiol.">
        <title>The Global Catalogue of Microorganisms (GCM) 10K type strain sequencing project: providing services to taxonomists for standard genome sequencing and annotation.</title>
        <authorList>
            <consortium name="The Broad Institute Genomics Platform"/>
            <consortium name="The Broad Institute Genome Sequencing Center for Infectious Disease"/>
            <person name="Wu L."/>
            <person name="Ma J."/>
        </authorList>
    </citation>
    <scope>NUCLEOTIDE SEQUENCE [LARGE SCALE GENOMIC DNA]</scope>
    <source>
        <strain evidence="3">JCM 3380</strain>
    </source>
</reference>